<name>F2BEA4_9NEIS</name>
<keyword evidence="2" id="KW-1185">Reference proteome</keyword>
<proteinExistence type="predicted"/>
<evidence type="ECO:0000313" key="2">
    <source>
        <dbReference type="Proteomes" id="UP000004105"/>
    </source>
</evidence>
<protein>
    <submittedName>
        <fullName evidence="1">Uncharacterized protein</fullName>
    </submittedName>
</protein>
<dbReference type="AlphaFoldDB" id="F2BEA4"/>
<sequence length="45" mass="5361">MAASAEIRRRVFSDGLIRPPRLTRHKQTAIVFYKNYRNVKNDKEN</sequence>
<accession>F2BEA4</accession>
<gene>
    <name evidence="1" type="ORF">HMPREF9123_2060</name>
</gene>
<organism evidence="1 2">
    <name type="scientific">Neisseria bacilliformis ATCC BAA-1200</name>
    <dbReference type="NCBI Taxonomy" id="888742"/>
    <lineage>
        <taxon>Bacteria</taxon>
        <taxon>Pseudomonadati</taxon>
        <taxon>Pseudomonadota</taxon>
        <taxon>Betaproteobacteria</taxon>
        <taxon>Neisseriales</taxon>
        <taxon>Neisseriaceae</taxon>
        <taxon>Neisseria</taxon>
    </lineage>
</organism>
<dbReference type="EMBL" id="AFAY01000044">
    <property type="protein sequence ID" value="EGF10185.1"/>
    <property type="molecule type" value="Genomic_DNA"/>
</dbReference>
<dbReference type="HOGENOM" id="CLU_3202386_0_0_4"/>
<dbReference type="Proteomes" id="UP000004105">
    <property type="component" value="Unassembled WGS sequence"/>
</dbReference>
<reference evidence="1 2" key="1">
    <citation type="submission" date="2011-02" db="EMBL/GenBank/DDBJ databases">
        <authorList>
            <person name="Muzny D."/>
            <person name="Qin X."/>
            <person name="Deng J."/>
            <person name="Jiang H."/>
            <person name="Liu Y."/>
            <person name="Qu J."/>
            <person name="Song X.-Z."/>
            <person name="Zhang L."/>
            <person name="Thornton R."/>
            <person name="Coyle M."/>
            <person name="Francisco L."/>
            <person name="Jackson L."/>
            <person name="Javaid M."/>
            <person name="Korchina V."/>
            <person name="Kovar C."/>
            <person name="Mata R."/>
            <person name="Mathew T."/>
            <person name="Ngo R."/>
            <person name="Nguyen L."/>
            <person name="Nguyen N."/>
            <person name="Okwuonu G."/>
            <person name="Ongeri F."/>
            <person name="Pham C."/>
            <person name="Simmons D."/>
            <person name="Wilczek-Boney K."/>
            <person name="Hale W."/>
            <person name="Jakkamsetti A."/>
            <person name="Pham P."/>
            <person name="Ruth R."/>
            <person name="San Lucas F."/>
            <person name="Warren J."/>
            <person name="Zhang J."/>
            <person name="Zhao Z."/>
            <person name="Zhou C."/>
            <person name="Zhu D."/>
            <person name="Lee S."/>
            <person name="Bess C."/>
            <person name="Blankenburg K."/>
            <person name="Forbes L."/>
            <person name="Fu Q."/>
            <person name="Gubbala S."/>
            <person name="Hirani K."/>
            <person name="Jayaseelan J.C."/>
            <person name="Lara F."/>
            <person name="Munidasa M."/>
            <person name="Palculict T."/>
            <person name="Patil S."/>
            <person name="Pu L.-L."/>
            <person name="Saada N."/>
            <person name="Tang L."/>
            <person name="Weissenberger G."/>
            <person name="Zhu Y."/>
            <person name="Hemphill L."/>
            <person name="Shang Y."/>
            <person name="Youmans B."/>
            <person name="Ayvaz T."/>
            <person name="Ross M."/>
            <person name="Santibanez J."/>
            <person name="Aqrawi P."/>
            <person name="Gross S."/>
            <person name="Joshi V."/>
            <person name="Fowler G."/>
            <person name="Nazareth L."/>
            <person name="Reid J."/>
            <person name="Worley K."/>
            <person name="Petrosino J."/>
            <person name="Highlander S."/>
            <person name="Gibbs R."/>
        </authorList>
    </citation>
    <scope>NUCLEOTIDE SEQUENCE [LARGE SCALE GENOMIC DNA]</scope>
    <source>
        <strain evidence="1 2">ATCC BAA-1200</strain>
    </source>
</reference>
<comment type="caution">
    <text evidence="1">The sequence shown here is derived from an EMBL/GenBank/DDBJ whole genome shotgun (WGS) entry which is preliminary data.</text>
</comment>
<evidence type="ECO:0000313" key="1">
    <source>
        <dbReference type="EMBL" id="EGF10185.1"/>
    </source>
</evidence>